<dbReference type="Pfam" id="PF00583">
    <property type="entry name" value="Acetyltransf_1"/>
    <property type="match status" value="1"/>
</dbReference>
<evidence type="ECO:0000313" key="3">
    <source>
        <dbReference type="Proteomes" id="UP000251213"/>
    </source>
</evidence>
<keyword evidence="2" id="KW-0808">Transferase</keyword>
<organism evidence="2 3">
    <name type="scientific">Thermoflavimicrobium daqui</name>
    <dbReference type="NCBI Taxonomy" id="2137476"/>
    <lineage>
        <taxon>Bacteria</taxon>
        <taxon>Bacillati</taxon>
        <taxon>Bacillota</taxon>
        <taxon>Bacilli</taxon>
        <taxon>Bacillales</taxon>
        <taxon>Thermoactinomycetaceae</taxon>
        <taxon>Thermoflavimicrobium</taxon>
    </lineage>
</organism>
<sequence>MYHQIKILQTVDELTEVQKLEQHIWQMDPIPVHQTLTCIKNGGMMLGIFHKEQLIGFCYGFPGFVNGKGYLCSHMLGIHPNYQNQGLGEKLKQAQREWAIHMGYQLITWTYDPLESINGYLNLEKLHGICQTYIENCYGEMEDALNQGLPSDRLMVEWWIHTPHVIEKQKPPFIKYKQPLLLPWNLNKRDFPFLDDHVIDLPTIWREHLSERKAIFIPIPTQFQKIKQTDFSLALDWRLKIRYLLQVLFAEGYALTGVKRQTDEPIQYYVAIDVKQLSIHDS</sequence>
<dbReference type="Gene3D" id="3.40.630.30">
    <property type="match status" value="1"/>
</dbReference>
<keyword evidence="3" id="KW-1185">Reference proteome</keyword>
<accession>A0A364K4E3</accession>
<dbReference type="InterPro" id="IPR000182">
    <property type="entry name" value="GNAT_dom"/>
</dbReference>
<dbReference type="RefSeq" id="WP_113659200.1">
    <property type="nucleotide sequence ID" value="NZ_KZ845667.1"/>
</dbReference>
<dbReference type="PANTHER" id="PTHR41700:SF1">
    <property type="entry name" value="N-ACETYLTRANSFERASE DOMAIN-CONTAINING PROTEIN"/>
    <property type="match status" value="1"/>
</dbReference>
<dbReference type="InterPro" id="IPR016181">
    <property type="entry name" value="Acyl_CoA_acyltransferase"/>
</dbReference>
<dbReference type="CDD" id="cd04301">
    <property type="entry name" value="NAT_SF"/>
    <property type="match status" value="1"/>
</dbReference>
<dbReference type="InterPro" id="IPR038764">
    <property type="entry name" value="GNAT_N_AcTrfase_prd"/>
</dbReference>
<proteinExistence type="predicted"/>
<evidence type="ECO:0000313" key="2">
    <source>
        <dbReference type="EMBL" id="RAL24207.1"/>
    </source>
</evidence>
<gene>
    <name evidence="2" type="ORF">DL897_11040</name>
</gene>
<comment type="caution">
    <text evidence="2">The sequence shown here is derived from an EMBL/GenBank/DDBJ whole genome shotgun (WGS) entry which is preliminary data.</text>
</comment>
<dbReference type="SUPFAM" id="SSF55729">
    <property type="entry name" value="Acyl-CoA N-acyltransferases (Nat)"/>
    <property type="match status" value="1"/>
</dbReference>
<protein>
    <submittedName>
        <fullName evidence="2">GNAT family N-acetyltransferase</fullName>
    </submittedName>
</protein>
<dbReference type="OrthoDB" id="9797990at2"/>
<dbReference type="PANTHER" id="PTHR41700">
    <property type="entry name" value="GCN5-RELATED N-ACETYLTRANSFERASE"/>
    <property type="match status" value="1"/>
</dbReference>
<reference evidence="2 3" key="2">
    <citation type="submission" date="2018-06" db="EMBL/GenBank/DDBJ databases">
        <authorList>
            <person name="Zhirakovskaya E."/>
        </authorList>
    </citation>
    <scope>NUCLEOTIDE SEQUENCE [LARGE SCALE GENOMIC DNA]</scope>
    <source>
        <strain evidence="2 3">FBKL4.011</strain>
    </source>
</reference>
<evidence type="ECO:0000259" key="1">
    <source>
        <dbReference type="PROSITE" id="PS51186"/>
    </source>
</evidence>
<dbReference type="GO" id="GO:0016747">
    <property type="term" value="F:acyltransferase activity, transferring groups other than amino-acyl groups"/>
    <property type="evidence" value="ECO:0007669"/>
    <property type="project" value="InterPro"/>
</dbReference>
<dbReference type="AlphaFoldDB" id="A0A364K4E3"/>
<reference evidence="2 3" key="1">
    <citation type="submission" date="2018-06" db="EMBL/GenBank/DDBJ databases">
        <title>Thermoflavimicrobium daqus sp. nov., a thermophilic microbe isolated from Moutai-flavour Daqu.</title>
        <authorList>
            <person name="Wang X."/>
            <person name="Zhou H."/>
        </authorList>
    </citation>
    <scope>NUCLEOTIDE SEQUENCE [LARGE SCALE GENOMIC DNA]</scope>
    <source>
        <strain evidence="2 3">FBKL4.011</strain>
    </source>
</reference>
<dbReference type="EMBL" id="QJKK01000005">
    <property type="protein sequence ID" value="RAL24207.1"/>
    <property type="molecule type" value="Genomic_DNA"/>
</dbReference>
<dbReference type="Proteomes" id="UP000251213">
    <property type="component" value="Unassembled WGS sequence"/>
</dbReference>
<dbReference type="PROSITE" id="PS51186">
    <property type="entry name" value="GNAT"/>
    <property type="match status" value="1"/>
</dbReference>
<name>A0A364K4E3_9BACL</name>
<feature type="domain" description="N-acetyltransferase" evidence="1">
    <location>
        <begin position="5"/>
        <end position="146"/>
    </location>
</feature>